<gene>
    <name evidence="2" type="ORF">BCR38DRAFT_422336</name>
</gene>
<sequence length="192" mass="20101">MMQYFLIFVWAVASLHASTPFAVNAQPARSGSTNTNILIPGKGLPSVRSLSLTVDDVFNPNFRTYSHVTNANSTSFLANPRPSCSKNIVADLQGVMSCKNYLHAAMRHACPALSTGTILCVAKAAGAASKVIIRGTSLCHHVDPSSCADVEIAIGSIMHECKGTADSHSLVAGGGATRNKGCMQIEVIGESP</sequence>
<reference evidence="2 3" key="1">
    <citation type="submission" date="2016-07" db="EMBL/GenBank/DDBJ databases">
        <title>Pervasive Adenine N6-methylation of Active Genes in Fungi.</title>
        <authorList>
            <consortium name="DOE Joint Genome Institute"/>
            <person name="Mondo S.J."/>
            <person name="Dannebaum R.O."/>
            <person name="Kuo R.C."/>
            <person name="Labutti K."/>
            <person name="Haridas S."/>
            <person name="Kuo A."/>
            <person name="Salamov A."/>
            <person name="Ahrendt S.R."/>
            <person name="Lipzen A."/>
            <person name="Sullivan W."/>
            <person name="Andreopoulos W.B."/>
            <person name="Clum A."/>
            <person name="Lindquist E."/>
            <person name="Daum C."/>
            <person name="Ramamoorthy G.K."/>
            <person name="Gryganskyi A."/>
            <person name="Culley D."/>
            <person name="Magnuson J.K."/>
            <person name="James T.Y."/>
            <person name="O'Malley M.A."/>
            <person name="Stajich J.E."/>
            <person name="Spatafora J.W."/>
            <person name="Visel A."/>
            <person name="Grigoriev I.V."/>
        </authorList>
    </citation>
    <scope>NUCLEOTIDE SEQUENCE [LARGE SCALE GENOMIC DNA]</scope>
    <source>
        <strain evidence="2 3">CBS 129021</strain>
    </source>
</reference>
<keyword evidence="1" id="KW-0732">Signal</keyword>
<proteinExistence type="predicted"/>
<accession>A0A1Y2E9C4</accession>
<evidence type="ECO:0000256" key="1">
    <source>
        <dbReference type="SAM" id="SignalP"/>
    </source>
</evidence>
<feature type="chain" id="PRO_5013231621" evidence="1">
    <location>
        <begin position="18"/>
        <end position="192"/>
    </location>
</feature>
<dbReference type="Proteomes" id="UP000193689">
    <property type="component" value="Unassembled WGS sequence"/>
</dbReference>
<organism evidence="2 3">
    <name type="scientific">Pseudomassariella vexata</name>
    <dbReference type="NCBI Taxonomy" id="1141098"/>
    <lineage>
        <taxon>Eukaryota</taxon>
        <taxon>Fungi</taxon>
        <taxon>Dikarya</taxon>
        <taxon>Ascomycota</taxon>
        <taxon>Pezizomycotina</taxon>
        <taxon>Sordariomycetes</taxon>
        <taxon>Xylariomycetidae</taxon>
        <taxon>Amphisphaeriales</taxon>
        <taxon>Pseudomassariaceae</taxon>
        <taxon>Pseudomassariella</taxon>
    </lineage>
</organism>
<evidence type="ECO:0000313" key="3">
    <source>
        <dbReference type="Proteomes" id="UP000193689"/>
    </source>
</evidence>
<dbReference type="GeneID" id="63775722"/>
<feature type="signal peptide" evidence="1">
    <location>
        <begin position="1"/>
        <end position="17"/>
    </location>
</feature>
<dbReference type="AlphaFoldDB" id="A0A1Y2E9C4"/>
<dbReference type="OrthoDB" id="2112446at2759"/>
<protein>
    <submittedName>
        <fullName evidence="2">Uncharacterized protein</fullName>
    </submittedName>
</protein>
<dbReference type="EMBL" id="MCFJ01000003">
    <property type="protein sequence ID" value="ORY68171.1"/>
    <property type="molecule type" value="Genomic_DNA"/>
</dbReference>
<evidence type="ECO:0000313" key="2">
    <source>
        <dbReference type="EMBL" id="ORY68171.1"/>
    </source>
</evidence>
<dbReference type="InParanoid" id="A0A1Y2E9C4"/>
<comment type="caution">
    <text evidence="2">The sequence shown here is derived from an EMBL/GenBank/DDBJ whole genome shotgun (WGS) entry which is preliminary data.</text>
</comment>
<name>A0A1Y2E9C4_9PEZI</name>
<dbReference type="RefSeq" id="XP_040718458.1">
    <property type="nucleotide sequence ID" value="XM_040859510.1"/>
</dbReference>
<keyword evidence="3" id="KW-1185">Reference proteome</keyword>